<dbReference type="STRING" id="448386.A0A2V3IP09"/>
<dbReference type="PANTHER" id="PTHR12066:SF0">
    <property type="entry name" value="TELOMERASE REVERSE TRANSCRIPTASE"/>
    <property type="match status" value="1"/>
</dbReference>
<name>A0A2V3IP09_9FLOR</name>
<evidence type="ECO:0000256" key="13">
    <source>
        <dbReference type="RuleBase" id="RU365061"/>
    </source>
</evidence>
<keyword evidence="10 13" id="KW-0695">RNA-directed DNA polymerase</keyword>
<proteinExistence type="inferred from homology"/>
<evidence type="ECO:0000313" key="15">
    <source>
        <dbReference type="EMBL" id="PXF43789.1"/>
    </source>
</evidence>
<accession>A0A2V3IP09</accession>
<keyword evidence="8 13" id="KW-0460">Magnesium</keyword>
<protein>
    <recommendedName>
        <fullName evidence="3 13">Telomerase reverse transcriptase</fullName>
        <ecNumber evidence="2 13">2.7.7.49</ecNumber>
    </recommendedName>
    <alternativeName>
        <fullName evidence="13">Telomerase catalytic subunit</fullName>
    </alternativeName>
</protein>
<evidence type="ECO:0000256" key="4">
    <source>
        <dbReference type="ARBA" id="ARBA00022454"/>
    </source>
</evidence>
<keyword evidence="11 13" id="KW-0539">Nucleus</keyword>
<dbReference type="InterPro" id="IPR049139">
    <property type="entry name" value="TERT_C"/>
</dbReference>
<evidence type="ECO:0000313" key="16">
    <source>
        <dbReference type="Proteomes" id="UP000247409"/>
    </source>
</evidence>
<dbReference type="PANTHER" id="PTHR12066">
    <property type="entry name" value="TELOMERASE REVERSE TRANSCRIPTASE"/>
    <property type="match status" value="1"/>
</dbReference>
<comment type="subcellular location">
    <subcellularLocation>
        <location evidence="13">Nucleus</location>
    </subcellularLocation>
    <subcellularLocation>
        <location evidence="13">Chromosome</location>
        <location evidence="13">Telomere</location>
    </subcellularLocation>
</comment>
<evidence type="ECO:0000256" key="9">
    <source>
        <dbReference type="ARBA" id="ARBA00022895"/>
    </source>
</evidence>
<keyword evidence="9 13" id="KW-0779">Telomere</keyword>
<keyword evidence="6 13" id="KW-0548">Nucleotidyltransferase</keyword>
<evidence type="ECO:0000256" key="10">
    <source>
        <dbReference type="ARBA" id="ARBA00022918"/>
    </source>
</evidence>
<dbReference type="Pfam" id="PF21399">
    <property type="entry name" value="TERT_C"/>
    <property type="match status" value="1"/>
</dbReference>
<evidence type="ECO:0000259" key="14">
    <source>
        <dbReference type="PROSITE" id="PS50878"/>
    </source>
</evidence>
<feature type="domain" description="Reverse transcriptase" evidence="14">
    <location>
        <begin position="559"/>
        <end position="929"/>
    </location>
</feature>
<dbReference type="CDD" id="cd01648">
    <property type="entry name" value="TERT"/>
    <property type="match status" value="1"/>
</dbReference>
<dbReference type="Pfam" id="PF12009">
    <property type="entry name" value="Telomerase_RBD"/>
    <property type="match status" value="1"/>
</dbReference>
<keyword evidence="5 13" id="KW-0808">Transferase</keyword>
<evidence type="ECO:0000256" key="1">
    <source>
        <dbReference type="ARBA" id="ARBA00008001"/>
    </source>
</evidence>
<comment type="caution">
    <text evidence="15">The sequence shown here is derived from an EMBL/GenBank/DDBJ whole genome shotgun (WGS) entry which is preliminary data.</text>
</comment>
<comment type="function">
    <text evidence="13">Telomerase is a ribonucleoprotein enzyme essential for the replication of chromosome termini in most eukaryotes. It elongates telomeres. It is a reverse transcriptase that adds simple sequence repeats to chromosome ends by copying a template sequence within the RNA component of the enzyme.</text>
</comment>
<evidence type="ECO:0000256" key="12">
    <source>
        <dbReference type="ARBA" id="ARBA00048173"/>
    </source>
</evidence>
<evidence type="ECO:0000256" key="5">
    <source>
        <dbReference type="ARBA" id="ARBA00022679"/>
    </source>
</evidence>
<dbReference type="InterPro" id="IPR000477">
    <property type="entry name" value="RT_dom"/>
</dbReference>
<dbReference type="GO" id="GO:0003720">
    <property type="term" value="F:telomerase activity"/>
    <property type="evidence" value="ECO:0007669"/>
    <property type="project" value="InterPro"/>
</dbReference>
<dbReference type="Gene3D" id="1.10.132.70">
    <property type="match status" value="1"/>
</dbReference>
<comment type="similarity">
    <text evidence="1 13">Belongs to the reverse transcriptase family. Telomerase subfamily.</text>
</comment>
<evidence type="ECO:0000256" key="2">
    <source>
        <dbReference type="ARBA" id="ARBA00012493"/>
    </source>
</evidence>
<dbReference type="EC" id="2.7.7.49" evidence="2 13"/>
<dbReference type="GO" id="GO:0046872">
    <property type="term" value="F:metal ion binding"/>
    <property type="evidence" value="ECO:0007669"/>
    <property type="project" value="UniProtKB-KW"/>
</dbReference>
<keyword evidence="16" id="KW-1185">Reference proteome</keyword>
<dbReference type="GO" id="GO:0042162">
    <property type="term" value="F:telomeric DNA binding"/>
    <property type="evidence" value="ECO:0007669"/>
    <property type="project" value="TreeGrafter"/>
</dbReference>
<reference evidence="15 16" key="1">
    <citation type="journal article" date="2018" name="Mol. Biol. Evol.">
        <title>Analysis of the draft genome of the red seaweed Gracilariopsis chorda provides insights into genome size evolution in Rhodophyta.</title>
        <authorList>
            <person name="Lee J."/>
            <person name="Yang E.C."/>
            <person name="Graf L."/>
            <person name="Yang J.H."/>
            <person name="Qiu H."/>
            <person name="Zel Zion U."/>
            <person name="Chan C.X."/>
            <person name="Stephens T.G."/>
            <person name="Weber A.P.M."/>
            <person name="Boo G.H."/>
            <person name="Boo S.M."/>
            <person name="Kim K.M."/>
            <person name="Shin Y."/>
            <person name="Jung M."/>
            <person name="Lee S.J."/>
            <person name="Yim H.S."/>
            <person name="Lee J.H."/>
            <person name="Bhattacharya D."/>
            <person name="Yoon H.S."/>
        </authorList>
    </citation>
    <scope>NUCLEOTIDE SEQUENCE [LARGE SCALE GENOMIC DNA]</scope>
    <source>
        <strain evidence="15 16">SKKU-2015</strain>
        <tissue evidence="15">Whole body</tissue>
    </source>
</reference>
<organism evidence="15 16">
    <name type="scientific">Gracilariopsis chorda</name>
    <dbReference type="NCBI Taxonomy" id="448386"/>
    <lineage>
        <taxon>Eukaryota</taxon>
        <taxon>Rhodophyta</taxon>
        <taxon>Florideophyceae</taxon>
        <taxon>Rhodymeniophycidae</taxon>
        <taxon>Gracilariales</taxon>
        <taxon>Gracilariaceae</taxon>
        <taxon>Gracilariopsis</taxon>
    </lineage>
</organism>
<evidence type="ECO:0000256" key="8">
    <source>
        <dbReference type="ARBA" id="ARBA00022842"/>
    </source>
</evidence>
<keyword evidence="4 13" id="KW-0158">Chromosome</keyword>
<dbReference type="Gene3D" id="3.30.70.2630">
    <property type="match status" value="1"/>
</dbReference>
<dbReference type="GO" id="GO:0000781">
    <property type="term" value="C:chromosome, telomeric region"/>
    <property type="evidence" value="ECO:0007669"/>
    <property type="project" value="UniProtKB-SubCell"/>
</dbReference>
<evidence type="ECO:0000256" key="3">
    <source>
        <dbReference type="ARBA" id="ARBA00016182"/>
    </source>
</evidence>
<dbReference type="PROSITE" id="PS50878">
    <property type="entry name" value="RT_POL"/>
    <property type="match status" value="1"/>
</dbReference>
<dbReference type="EMBL" id="NBIV01000110">
    <property type="protein sequence ID" value="PXF43789.1"/>
    <property type="molecule type" value="Genomic_DNA"/>
</dbReference>
<dbReference type="SMART" id="SM00975">
    <property type="entry name" value="Telomerase_RBD"/>
    <property type="match status" value="1"/>
</dbReference>
<dbReference type="Proteomes" id="UP000247409">
    <property type="component" value="Unassembled WGS sequence"/>
</dbReference>
<dbReference type="Gene3D" id="1.10.357.90">
    <property type="match status" value="1"/>
</dbReference>
<sequence>MYLNSEKNAPVHSQGLCHVARRFFPSAILFEQYVEILNKSLSVKIEMRASSDPPSYNRLIDCLLVAFPFNPTFPANASAGVPLNGVTMDDLLAHVIGASLRKHNQRNSSLKPEQANILCMGFSLSEEDGPGSMFRDLDVRGPSASIQQLRTRAFRILLSRIGHVVMRYILMHGTFILRVDEKPRDSLSKGKRIYEEYPPSVFLQLCGPSSTPNDAIKRKQLSDGGKRLSATVGSEIVIKRDVLYRTPPSAHRFKNSWGPLQSHNPGLPSTHHLQRFKPSLKSAEHLIRIIFPSCHLQNNRGSVDDLLSCAESGTRRIHSYDITASNLMKTIKKKNKLRTIPHRLRTFIPISRDILRRTQKHSFRRLLGLFCPLPSRFRENDISSARLLSMYTNPRNVAKYLSACIQTAFPGDVFGSSRNRELVYKSVNHFVCKRNEKERFDVRRFLSRGGFKTCDVPWLHRRGANGHRTANPADLRYRTDRIFEFMTWLFRGFLIPIINQSFYVTEADRHRYRVFYYRREIWTFLHDRAEKQHYEDSQRFEIIPKDELNERCRQQISLTSATNWSKFSAFVYNDMRFVPKKASLRGIQRPRAKLLLLAKSDMKQVSVRELRRKKKAAYHAVMKDFVKILSSEAVKRESISGAGVFGLDGIYRKFLNMKNAWECEGCPRMFVSTVDIKTSFDTIPLKTLFEEVMPNLLSEDSYVLIKYKLSKPDFATGNVLHRFSTYVCTEPGEEASFCSVLKTKLARAHAGGLFLDLVWMTTWNKRSICDSLSKALRNNFVSVSRRRYNKSSSSGFAIQRHGLPQGHPVSQLLTSLFYGYVERHDLQDFLGPPGSGSVHKLPAYRKAEQLKVCADDIQKSVSLLMRLVDDTIYFTSSREKATQFLHRVTEESRSAAYGFSVNKDKTKTNFRTLASKAPQRFIPWCGILIDTKNLELRGDYARYKPVSDDRLRNAIRIDYDHDPCRRLAERAFSCFKPKLHPLLFDGRINSRSTVALNVYQSSLLSCLKLCSYVMEIKPENTSFLISVVEKTVSKFVYLLHRSVTSRRAKEHECHIPLSSLELRYICTHSYYTAIKKKLRPRRKMRKLADACISFLSSSMQRTHATLKSQKADNIISQLCDKMAAKDCNNLWDLRL</sequence>
<dbReference type="GO" id="GO:0070034">
    <property type="term" value="F:telomerase RNA binding"/>
    <property type="evidence" value="ECO:0007669"/>
    <property type="project" value="TreeGrafter"/>
</dbReference>
<gene>
    <name evidence="15" type="ORF">BWQ96_06410</name>
</gene>
<evidence type="ECO:0000256" key="11">
    <source>
        <dbReference type="ARBA" id="ARBA00023242"/>
    </source>
</evidence>
<evidence type="ECO:0000256" key="6">
    <source>
        <dbReference type="ARBA" id="ARBA00022695"/>
    </source>
</evidence>
<evidence type="ECO:0000256" key="7">
    <source>
        <dbReference type="ARBA" id="ARBA00022723"/>
    </source>
</evidence>
<dbReference type="GO" id="GO:0007004">
    <property type="term" value="P:telomere maintenance via telomerase"/>
    <property type="evidence" value="ECO:0007669"/>
    <property type="project" value="TreeGrafter"/>
</dbReference>
<dbReference type="AlphaFoldDB" id="A0A2V3IP09"/>
<dbReference type="OrthoDB" id="5544at2759"/>
<dbReference type="InterPro" id="IPR021891">
    <property type="entry name" value="Telomerase_RBD"/>
</dbReference>
<dbReference type="GO" id="GO:0000333">
    <property type="term" value="C:telomerase catalytic core complex"/>
    <property type="evidence" value="ECO:0007669"/>
    <property type="project" value="TreeGrafter"/>
</dbReference>
<dbReference type="InterPro" id="IPR003545">
    <property type="entry name" value="Telomerase_RT"/>
</dbReference>
<keyword evidence="7 13" id="KW-0479">Metal-binding</keyword>
<comment type="catalytic activity">
    <reaction evidence="12 13">
        <text>DNA(n) + a 2'-deoxyribonucleoside 5'-triphosphate = DNA(n+1) + diphosphate</text>
        <dbReference type="Rhea" id="RHEA:22508"/>
        <dbReference type="Rhea" id="RHEA-COMP:17339"/>
        <dbReference type="Rhea" id="RHEA-COMP:17340"/>
        <dbReference type="ChEBI" id="CHEBI:33019"/>
        <dbReference type="ChEBI" id="CHEBI:61560"/>
        <dbReference type="ChEBI" id="CHEBI:173112"/>
        <dbReference type="EC" id="2.7.7.49"/>
    </reaction>
</comment>